<organism evidence="1 2">
    <name type="scientific">Euphydryas editha</name>
    <name type="common">Edith's checkerspot</name>
    <dbReference type="NCBI Taxonomy" id="104508"/>
    <lineage>
        <taxon>Eukaryota</taxon>
        <taxon>Metazoa</taxon>
        <taxon>Ecdysozoa</taxon>
        <taxon>Arthropoda</taxon>
        <taxon>Hexapoda</taxon>
        <taxon>Insecta</taxon>
        <taxon>Pterygota</taxon>
        <taxon>Neoptera</taxon>
        <taxon>Endopterygota</taxon>
        <taxon>Lepidoptera</taxon>
        <taxon>Glossata</taxon>
        <taxon>Ditrysia</taxon>
        <taxon>Papilionoidea</taxon>
        <taxon>Nymphalidae</taxon>
        <taxon>Nymphalinae</taxon>
        <taxon>Euphydryas</taxon>
    </lineage>
</organism>
<evidence type="ECO:0000313" key="1">
    <source>
        <dbReference type="EMBL" id="CAH2091924.1"/>
    </source>
</evidence>
<sequence length="104" mass="12134">MIKQGLCRPSKSPWASPLHVVPKKNGDIRVCGDYRRLNAITKADRYPVPRVKDFIYQLAGKTIFSTIYLNRTYQQLCVREEDIEKTAIITPMRLFEFPRMYPGL</sequence>
<dbReference type="SUPFAM" id="SSF56672">
    <property type="entry name" value="DNA/RNA polymerases"/>
    <property type="match status" value="1"/>
</dbReference>
<dbReference type="EMBL" id="CAKOGL010000011">
    <property type="protein sequence ID" value="CAH2091924.1"/>
    <property type="molecule type" value="Genomic_DNA"/>
</dbReference>
<keyword evidence="2" id="KW-1185">Reference proteome</keyword>
<dbReference type="Gene3D" id="3.10.10.10">
    <property type="entry name" value="HIV Type 1 Reverse Transcriptase, subunit A, domain 1"/>
    <property type="match status" value="1"/>
</dbReference>
<reference evidence="1" key="1">
    <citation type="submission" date="2022-03" db="EMBL/GenBank/DDBJ databases">
        <authorList>
            <person name="Tunstrom K."/>
        </authorList>
    </citation>
    <scope>NUCLEOTIDE SEQUENCE</scope>
</reference>
<name>A0AAU9TW56_EUPED</name>
<protein>
    <recommendedName>
        <fullName evidence="3">Reverse transcriptase</fullName>
    </recommendedName>
</protein>
<dbReference type="CDD" id="cd01647">
    <property type="entry name" value="RT_LTR"/>
    <property type="match status" value="1"/>
</dbReference>
<evidence type="ECO:0000313" key="2">
    <source>
        <dbReference type="Proteomes" id="UP001153954"/>
    </source>
</evidence>
<dbReference type="InterPro" id="IPR053134">
    <property type="entry name" value="RNA-dir_DNA_polymerase"/>
</dbReference>
<dbReference type="Proteomes" id="UP001153954">
    <property type="component" value="Unassembled WGS sequence"/>
</dbReference>
<proteinExistence type="predicted"/>
<evidence type="ECO:0008006" key="3">
    <source>
        <dbReference type="Google" id="ProtNLM"/>
    </source>
</evidence>
<accession>A0AAU9TW56</accession>
<dbReference type="PANTHER" id="PTHR24559">
    <property type="entry name" value="TRANSPOSON TY3-I GAG-POL POLYPROTEIN"/>
    <property type="match status" value="1"/>
</dbReference>
<dbReference type="InterPro" id="IPR043502">
    <property type="entry name" value="DNA/RNA_pol_sf"/>
</dbReference>
<dbReference type="AlphaFoldDB" id="A0AAU9TW56"/>
<dbReference type="PANTHER" id="PTHR24559:SF444">
    <property type="entry name" value="REVERSE TRANSCRIPTASE DOMAIN-CONTAINING PROTEIN"/>
    <property type="match status" value="1"/>
</dbReference>
<comment type="caution">
    <text evidence="1">The sequence shown here is derived from an EMBL/GenBank/DDBJ whole genome shotgun (WGS) entry which is preliminary data.</text>
</comment>
<gene>
    <name evidence="1" type="ORF">EEDITHA_LOCUS7737</name>
</gene>
<dbReference type="GO" id="GO:0071897">
    <property type="term" value="P:DNA biosynthetic process"/>
    <property type="evidence" value="ECO:0007669"/>
    <property type="project" value="UniProtKB-ARBA"/>
</dbReference>